<dbReference type="InterPro" id="IPR050189">
    <property type="entry name" value="MFS_Efflux_Transporters"/>
</dbReference>
<dbReference type="GO" id="GO:1990961">
    <property type="term" value="P:xenobiotic detoxification by transmembrane export across the plasma membrane"/>
    <property type="evidence" value="ECO:0007669"/>
    <property type="project" value="InterPro"/>
</dbReference>
<dbReference type="GO" id="GO:0042910">
    <property type="term" value="F:xenobiotic transmembrane transporter activity"/>
    <property type="evidence" value="ECO:0007669"/>
    <property type="project" value="InterPro"/>
</dbReference>
<keyword evidence="3" id="KW-0813">Transport</keyword>
<comment type="subcellular location">
    <subcellularLocation>
        <location evidence="1">Cell membrane</location>
        <topology evidence="1">Multi-pass membrane protein</topology>
    </subcellularLocation>
</comment>
<evidence type="ECO:0000256" key="8">
    <source>
        <dbReference type="SAM" id="Phobius"/>
    </source>
</evidence>
<feature type="transmembrane region" description="Helical" evidence="8">
    <location>
        <begin position="210"/>
        <end position="234"/>
    </location>
</feature>
<feature type="transmembrane region" description="Helical" evidence="8">
    <location>
        <begin position="246"/>
        <end position="264"/>
    </location>
</feature>
<accession>A0A3S4T8L8</accession>
<keyword evidence="5 8" id="KW-0812">Transmembrane</keyword>
<feature type="transmembrane region" description="Helical" evidence="8">
    <location>
        <begin position="160"/>
        <end position="180"/>
    </location>
</feature>
<feature type="transmembrane region" description="Helical" evidence="8">
    <location>
        <begin position="105"/>
        <end position="122"/>
    </location>
</feature>
<feature type="transmembrane region" description="Helical" evidence="8">
    <location>
        <begin position="134"/>
        <end position="154"/>
    </location>
</feature>
<sequence>MIPVALLAALAVQNAVPPFATDMYSPAFPRVAQDLATSSTAVGLTLTAFFVGMGLGQVIGGTSSDQRGRRLPIIVGGAVCTLGGVVCATAPGIEVLMVGRVLQGLGGGAAAVVGRAVLVDVARGNQLARTMSILMAVGALAPMIAPVAGGAVLSVATWRSIFWCLTGFGLFMMAMAAALVPETLPVEDRRGGGLRRFAASFAMLVTRSRFVGYMLTSAFSGFAMFAYISASSFVLQEIKGMSTMQYSVFFACTAGSNMLMAILNSRLVGRFQPRRLIGAGLTISATGITLVTTSVLALGLPLVPLCAGFVLTMAAQGLVFGNASALALTEVRSTAGAASALLGLAQATAMGVSAPLASSGGGSSALPMVAVMLVGIVGAWCAYLLVGRTQPPRSGDMTPRDREK</sequence>
<comment type="similarity">
    <text evidence="2">Belongs to the major facilitator superfamily. Bcr/CmlA family.</text>
</comment>
<proteinExistence type="inferred from homology"/>
<keyword evidence="4" id="KW-1003">Cell membrane</keyword>
<reference evidence="10 11" key="1">
    <citation type="submission" date="2018-12" db="EMBL/GenBank/DDBJ databases">
        <authorList>
            <consortium name="Pathogen Informatics"/>
        </authorList>
    </citation>
    <scope>NUCLEOTIDE SEQUENCE [LARGE SCALE GENOMIC DNA]</scope>
    <source>
        <strain evidence="10 11">NCTC11636</strain>
    </source>
</reference>
<dbReference type="PANTHER" id="PTHR43124">
    <property type="entry name" value="PURINE EFFLUX PUMP PBUE"/>
    <property type="match status" value="1"/>
</dbReference>
<dbReference type="EMBL" id="LR134350">
    <property type="protein sequence ID" value="VEG26328.1"/>
    <property type="molecule type" value="Genomic_DNA"/>
</dbReference>
<evidence type="ECO:0000256" key="2">
    <source>
        <dbReference type="ARBA" id="ARBA00006236"/>
    </source>
</evidence>
<feature type="transmembrane region" description="Helical" evidence="8">
    <location>
        <begin position="39"/>
        <end position="59"/>
    </location>
</feature>
<dbReference type="CDD" id="cd17320">
    <property type="entry name" value="MFS_MdfA_MDR_like"/>
    <property type="match status" value="1"/>
</dbReference>
<dbReference type="Pfam" id="PF07690">
    <property type="entry name" value="MFS_1"/>
    <property type="match status" value="1"/>
</dbReference>
<organism evidence="10 11">
    <name type="scientific">Actinomyces howellii</name>
    <dbReference type="NCBI Taxonomy" id="52771"/>
    <lineage>
        <taxon>Bacteria</taxon>
        <taxon>Bacillati</taxon>
        <taxon>Actinomycetota</taxon>
        <taxon>Actinomycetes</taxon>
        <taxon>Actinomycetales</taxon>
        <taxon>Actinomycetaceae</taxon>
        <taxon>Actinomyces</taxon>
    </lineage>
</organism>
<keyword evidence="11" id="KW-1185">Reference proteome</keyword>
<dbReference type="InterPro" id="IPR036259">
    <property type="entry name" value="MFS_trans_sf"/>
</dbReference>
<protein>
    <submittedName>
        <fullName evidence="10">Sulfonamide resistance protein</fullName>
    </submittedName>
</protein>
<dbReference type="InterPro" id="IPR020846">
    <property type="entry name" value="MFS_dom"/>
</dbReference>
<dbReference type="NCBIfam" id="TIGR00710">
    <property type="entry name" value="efflux_Bcr_CflA"/>
    <property type="match status" value="1"/>
</dbReference>
<evidence type="ECO:0000313" key="10">
    <source>
        <dbReference type="EMBL" id="VEG26328.1"/>
    </source>
</evidence>
<dbReference type="AlphaFoldDB" id="A0A3S4T8L8"/>
<feature type="transmembrane region" description="Helical" evidence="8">
    <location>
        <begin position="276"/>
        <end position="296"/>
    </location>
</feature>
<dbReference type="Gene3D" id="1.20.1720.10">
    <property type="entry name" value="Multidrug resistance protein D"/>
    <property type="match status" value="1"/>
</dbReference>
<dbReference type="InterPro" id="IPR004812">
    <property type="entry name" value="Efflux_drug-R_Bcr/CmlA"/>
</dbReference>
<dbReference type="Proteomes" id="UP000266895">
    <property type="component" value="Chromosome"/>
</dbReference>
<dbReference type="GO" id="GO:0005886">
    <property type="term" value="C:plasma membrane"/>
    <property type="evidence" value="ECO:0007669"/>
    <property type="project" value="UniProtKB-SubCell"/>
</dbReference>
<evidence type="ECO:0000256" key="4">
    <source>
        <dbReference type="ARBA" id="ARBA00022475"/>
    </source>
</evidence>
<feature type="domain" description="Major facilitator superfamily (MFS) profile" evidence="9">
    <location>
        <begin position="6"/>
        <end position="390"/>
    </location>
</feature>
<dbReference type="InterPro" id="IPR011701">
    <property type="entry name" value="MFS"/>
</dbReference>
<evidence type="ECO:0000256" key="6">
    <source>
        <dbReference type="ARBA" id="ARBA00022989"/>
    </source>
</evidence>
<evidence type="ECO:0000256" key="7">
    <source>
        <dbReference type="ARBA" id="ARBA00023136"/>
    </source>
</evidence>
<feature type="transmembrane region" description="Helical" evidence="8">
    <location>
        <begin position="71"/>
        <end position="93"/>
    </location>
</feature>
<keyword evidence="6 8" id="KW-1133">Transmembrane helix</keyword>
<name>A0A3S4T8L8_9ACTO</name>
<evidence type="ECO:0000256" key="1">
    <source>
        <dbReference type="ARBA" id="ARBA00004651"/>
    </source>
</evidence>
<keyword evidence="7 8" id="KW-0472">Membrane</keyword>
<dbReference type="RefSeq" id="WP_232009836.1">
    <property type="nucleotide sequence ID" value="NZ_LR134350.1"/>
</dbReference>
<gene>
    <name evidence="10" type="primary">bcr</name>
    <name evidence="10" type="ORF">NCTC11636_00470</name>
</gene>
<dbReference type="SUPFAM" id="SSF103473">
    <property type="entry name" value="MFS general substrate transporter"/>
    <property type="match status" value="1"/>
</dbReference>
<dbReference type="KEGG" id="ahw:NCTC11636_00470"/>
<feature type="transmembrane region" description="Helical" evidence="8">
    <location>
        <begin position="302"/>
        <end position="328"/>
    </location>
</feature>
<evidence type="ECO:0000259" key="9">
    <source>
        <dbReference type="PROSITE" id="PS50850"/>
    </source>
</evidence>
<dbReference type="PROSITE" id="PS50850">
    <property type="entry name" value="MFS"/>
    <property type="match status" value="1"/>
</dbReference>
<evidence type="ECO:0000256" key="3">
    <source>
        <dbReference type="ARBA" id="ARBA00022448"/>
    </source>
</evidence>
<dbReference type="PANTHER" id="PTHR43124:SF3">
    <property type="entry name" value="CHLORAMPHENICOL EFFLUX PUMP RV0191"/>
    <property type="match status" value="1"/>
</dbReference>
<evidence type="ECO:0000256" key="5">
    <source>
        <dbReference type="ARBA" id="ARBA00022692"/>
    </source>
</evidence>
<evidence type="ECO:0000313" key="11">
    <source>
        <dbReference type="Proteomes" id="UP000266895"/>
    </source>
</evidence>
<feature type="transmembrane region" description="Helical" evidence="8">
    <location>
        <begin position="364"/>
        <end position="386"/>
    </location>
</feature>